<evidence type="ECO:0000259" key="2">
    <source>
        <dbReference type="SMART" id="SM00382"/>
    </source>
</evidence>
<accession>A0A5N3PGZ4</accession>
<reference evidence="3 4" key="1">
    <citation type="journal article" date="2019" name="Microorganisms">
        <title>Genome Insights into the Novel Species Microvirga brassicacearum, a Rapeseed Endophyte with Biotechnological Potential.</title>
        <authorList>
            <person name="Jimenez-Gomez A."/>
            <person name="Saati-Santamaria Z."/>
            <person name="Igual J.M."/>
            <person name="Rivas R."/>
            <person name="Mateos P.F."/>
            <person name="Garcia-Fraile P."/>
        </authorList>
    </citation>
    <scope>NUCLEOTIDE SEQUENCE [LARGE SCALE GENOMIC DNA]</scope>
    <source>
        <strain evidence="3 4">CDVBN77</strain>
    </source>
</reference>
<dbReference type="EMBL" id="VCMV01000003">
    <property type="protein sequence ID" value="KAB0269006.1"/>
    <property type="molecule type" value="Genomic_DNA"/>
</dbReference>
<dbReference type="RefSeq" id="WP_150942063.1">
    <property type="nucleotide sequence ID" value="NZ_VCMV01000003.1"/>
</dbReference>
<dbReference type="InterPro" id="IPR034154">
    <property type="entry name" value="TOPRIM_DnaG/twinkle"/>
</dbReference>
<proteinExistence type="predicted"/>
<feature type="compositionally biased region" description="Basic and acidic residues" evidence="1">
    <location>
        <begin position="86"/>
        <end position="106"/>
    </location>
</feature>
<dbReference type="Proteomes" id="UP000325684">
    <property type="component" value="Unassembled WGS sequence"/>
</dbReference>
<dbReference type="Gene3D" id="3.40.50.300">
    <property type="entry name" value="P-loop containing nucleotide triphosphate hydrolases"/>
    <property type="match status" value="1"/>
</dbReference>
<name>A0A5N3PGZ4_9HYPH</name>
<organism evidence="3 4">
    <name type="scientific">Microvirga brassicacearum</name>
    <dbReference type="NCBI Taxonomy" id="2580413"/>
    <lineage>
        <taxon>Bacteria</taxon>
        <taxon>Pseudomonadati</taxon>
        <taxon>Pseudomonadota</taxon>
        <taxon>Alphaproteobacteria</taxon>
        <taxon>Hyphomicrobiales</taxon>
        <taxon>Methylobacteriaceae</taxon>
        <taxon>Microvirga</taxon>
    </lineage>
</organism>
<dbReference type="SMART" id="SM00382">
    <property type="entry name" value="AAA"/>
    <property type="match status" value="1"/>
</dbReference>
<evidence type="ECO:0000313" key="4">
    <source>
        <dbReference type="Proteomes" id="UP000325684"/>
    </source>
</evidence>
<dbReference type="InterPro" id="IPR027417">
    <property type="entry name" value="P-loop_NTPase"/>
</dbReference>
<dbReference type="Pfam" id="PF13481">
    <property type="entry name" value="AAA_25"/>
    <property type="match status" value="1"/>
</dbReference>
<dbReference type="CDD" id="cd01029">
    <property type="entry name" value="TOPRIM_primases"/>
    <property type="match status" value="1"/>
</dbReference>
<protein>
    <recommendedName>
        <fullName evidence="2">AAA+ ATPase domain-containing protein</fullName>
    </recommendedName>
</protein>
<dbReference type="SUPFAM" id="SSF52540">
    <property type="entry name" value="P-loop containing nucleoside triphosphate hydrolases"/>
    <property type="match status" value="1"/>
</dbReference>
<feature type="region of interest" description="Disordered" evidence="1">
    <location>
        <begin position="735"/>
        <end position="771"/>
    </location>
</feature>
<keyword evidence="4" id="KW-1185">Reference proteome</keyword>
<feature type="region of interest" description="Disordered" evidence="1">
    <location>
        <begin position="86"/>
        <end position="114"/>
    </location>
</feature>
<gene>
    <name evidence="3" type="ORF">FEZ63_02550</name>
</gene>
<sequence length="771" mass="84599">MSGLDELESKMADIAAVVWGPPRKGEGNASEIRYGGGRTVNPKIGRYFVHGNDVGGGPIKFLQEEAGLQGKEIFEWLEEHKFPVPERRDATSPAVKKNDMPKESKPKPAARAPKVVTEKKITATFPYVDENNVEIYQVVKFEWEEDGKRKKSYAQRRKPRDDDDPETIKRGWVWNLDGVRIVPYRLPEYLADVADGVTIFFVEGEKVVDRLRSVGVPATCNPMGAGKWWDELTNYFDDVDLVVLPDNDRQAKRKDGALKFYEDGAPVFVGQDHAKRVAFETSAVARSVRILELPGLPEKGDGFDWIEAGGTPDALYELVDSSAVAWNAYTGPKAEGSNPNLDPETLKLNFKAVWFHQISGKKPVRNWLLKNLLLASVFGIVYGPPGCGKSFLLSDLCLTMAAGKALNRDRPEWFGYKGRVFGVVYVVAEGSDDFEIRLHAWRENNNVPPDAVIPFVFLPTTVDMRSSDADTQKLASDVKAISASMLALCGVPTELVVLDTVARSLAGGNENDSAVMSTFVKNCGLLQESLKVAVIGVHHGGKEGGRGPRGHESLHGAADLEIEVASATEDTPNAFVIRKMKAGPGGKTEKFRLKQVTVGSDGDGDPVTSCVVVKQTGDLSGKREKARGFKVNPTELEFLQALAETIEKRGIMPPAGVEVPGRVNLVANVRDVRDAFMEKFAATETGDEVAVENRLKARWSRATKALIRWKIIGSNKVYLWMTGKPVQNFHLRGVTEQGQPPIGGGNAAPVDEDKPFEASRTVPETDDLTKF</sequence>
<dbReference type="AlphaFoldDB" id="A0A5N3PGZ4"/>
<dbReference type="OrthoDB" id="1496333at2"/>
<comment type="caution">
    <text evidence="3">The sequence shown here is derived from an EMBL/GenBank/DDBJ whole genome shotgun (WGS) entry which is preliminary data.</text>
</comment>
<dbReference type="InterPro" id="IPR003593">
    <property type="entry name" value="AAA+_ATPase"/>
</dbReference>
<evidence type="ECO:0000313" key="3">
    <source>
        <dbReference type="EMBL" id="KAB0269006.1"/>
    </source>
</evidence>
<evidence type="ECO:0000256" key="1">
    <source>
        <dbReference type="SAM" id="MobiDB-lite"/>
    </source>
</evidence>
<feature type="domain" description="AAA+ ATPase" evidence="2">
    <location>
        <begin position="375"/>
        <end position="568"/>
    </location>
</feature>